<protein>
    <recommendedName>
        <fullName evidence="2">Aminotransferase class V domain-containing protein</fullName>
    </recommendedName>
</protein>
<gene>
    <name evidence="3" type="ORF">EG19_11580</name>
</gene>
<sequence>MEFSAIFPIRERCLYLDHATLAPLPQPAVAAVGEALRLYQQEGFWQSRELNQLDQKVRMLVSQIAGCQPSDVSLFPDAATALAALFAGLDLPPGTEFFLTAEDPDEARSLVLLLQRLGRPATLLEPARWAQLAHILEARAPERAVVYLPWVDAAGWVGDFPAVAKELKARGCLVVLDGSQAVPCRPESFPELEVEALLLPSHTWLLGPQGACSLITTPELRERWHPVFSPWRKPLAEGASDAACFEGQGVSPLVLAGWATSLELILAEGLVAVRNRIFAHQRTMTSFLLQLGWNVASPGASQPVAGIVLAQHPFFPAEEVQRRLQARHVRVGTLGSWVRFSPHFYTTLAELDALQKILSSL</sequence>
<evidence type="ECO:0000256" key="1">
    <source>
        <dbReference type="ARBA" id="ARBA00022898"/>
    </source>
</evidence>
<comment type="caution">
    <text evidence="3">The sequence shown here is derived from an EMBL/GenBank/DDBJ whole genome shotgun (WGS) entry which is preliminary data.</text>
</comment>
<dbReference type="InterPro" id="IPR015424">
    <property type="entry name" value="PyrdxlP-dep_Trfase"/>
</dbReference>
<dbReference type="PANTHER" id="PTHR43586">
    <property type="entry name" value="CYSTEINE DESULFURASE"/>
    <property type="match status" value="1"/>
</dbReference>
<dbReference type="AlphaFoldDB" id="A0A062Y0R5"/>
<dbReference type="Pfam" id="PF00266">
    <property type="entry name" value="Aminotran_5"/>
    <property type="match status" value="1"/>
</dbReference>
<dbReference type="PANTHER" id="PTHR43586:SF8">
    <property type="entry name" value="CYSTEINE DESULFURASE 1, CHLOROPLASTIC"/>
    <property type="match status" value="1"/>
</dbReference>
<dbReference type="Proteomes" id="UP000027284">
    <property type="component" value="Unassembled WGS sequence"/>
</dbReference>
<keyword evidence="4" id="KW-1185">Reference proteome</keyword>
<dbReference type="InterPro" id="IPR015422">
    <property type="entry name" value="PyrdxlP-dep_Trfase_small"/>
</dbReference>
<feature type="domain" description="Aminotransferase class V" evidence="2">
    <location>
        <begin position="15"/>
        <end position="227"/>
    </location>
</feature>
<evidence type="ECO:0000313" key="3">
    <source>
        <dbReference type="EMBL" id="KDA54350.1"/>
    </source>
</evidence>
<evidence type="ECO:0000259" key="2">
    <source>
        <dbReference type="Pfam" id="PF00266"/>
    </source>
</evidence>
<dbReference type="EMBL" id="JMFG01000008">
    <property type="protein sequence ID" value="KDA54350.1"/>
    <property type="molecule type" value="Genomic_DNA"/>
</dbReference>
<organism evidence="3 4">
    <name type="scientific">Thermoanaerobaculum aquaticum</name>
    <dbReference type="NCBI Taxonomy" id="1312852"/>
    <lineage>
        <taxon>Bacteria</taxon>
        <taxon>Pseudomonadati</taxon>
        <taxon>Acidobacteriota</taxon>
        <taxon>Thermoanaerobaculia</taxon>
        <taxon>Thermoanaerobaculales</taxon>
        <taxon>Thermoanaerobaculaceae</taxon>
        <taxon>Thermoanaerobaculum</taxon>
    </lineage>
</organism>
<dbReference type="Gene3D" id="3.40.640.10">
    <property type="entry name" value="Type I PLP-dependent aspartate aminotransferase-like (Major domain)"/>
    <property type="match status" value="1"/>
</dbReference>
<accession>A0A062Y0R5</accession>
<reference evidence="3 4" key="1">
    <citation type="submission" date="2014-04" db="EMBL/GenBank/DDBJ databases">
        <title>The Genome Sequence of Thermoanaerobaculum aquaticum MP-01, The First Cultivated Group 23 Acidobacterium.</title>
        <authorList>
            <person name="Stamps B.W."/>
            <person name="Losey N.A."/>
            <person name="Lawson P.A."/>
            <person name="Stevenson B.S."/>
        </authorList>
    </citation>
    <scope>NUCLEOTIDE SEQUENCE [LARGE SCALE GENOMIC DNA]</scope>
    <source>
        <strain evidence="3 4">MP-01</strain>
    </source>
</reference>
<dbReference type="SUPFAM" id="SSF53383">
    <property type="entry name" value="PLP-dependent transferases"/>
    <property type="match status" value="1"/>
</dbReference>
<evidence type="ECO:0000313" key="4">
    <source>
        <dbReference type="Proteomes" id="UP000027284"/>
    </source>
</evidence>
<dbReference type="STRING" id="1312852.EG19_11580"/>
<dbReference type="InterPro" id="IPR000192">
    <property type="entry name" value="Aminotrans_V_dom"/>
</dbReference>
<proteinExistence type="predicted"/>
<dbReference type="OrthoDB" id="513408at2"/>
<name>A0A062Y0R5_9BACT</name>
<dbReference type="RefSeq" id="WP_038047589.1">
    <property type="nucleotide sequence ID" value="NZ_JMFG01000008.1"/>
</dbReference>
<dbReference type="Gene3D" id="3.90.1150.10">
    <property type="entry name" value="Aspartate Aminotransferase, domain 1"/>
    <property type="match status" value="1"/>
</dbReference>
<dbReference type="InterPro" id="IPR015421">
    <property type="entry name" value="PyrdxlP-dep_Trfase_major"/>
</dbReference>
<keyword evidence="1" id="KW-0663">Pyridoxal phosphate</keyword>